<feature type="domain" description="SPOR" evidence="3">
    <location>
        <begin position="250"/>
        <end position="329"/>
    </location>
</feature>
<dbReference type="PROSITE" id="PS51724">
    <property type="entry name" value="SPOR"/>
    <property type="match status" value="1"/>
</dbReference>
<dbReference type="Gene3D" id="3.30.70.1070">
    <property type="entry name" value="Sporulation related repeat"/>
    <property type="match status" value="1"/>
</dbReference>
<protein>
    <recommendedName>
        <fullName evidence="3">SPOR domain-containing protein</fullName>
    </recommendedName>
</protein>
<dbReference type="InterPro" id="IPR036680">
    <property type="entry name" value="SPOR-like_sf"/>
</dbReference>
<dbReference type="SMART" id="SM00671">
    <property type="entry name" value="SEL1"/>
    <property type="match status" value="3"/>
</dbReference>
<reference evidence="4 5" key="1">
    <citation type="submission" date="2015-11" db="EMBL/GenBank/DDBJ databases">
        <title>A Two-component Flavoprotein Monooxygenase System MeaXY Responsible for para-Hydroxylation of 2-Methyl-6-ethylaniline and 2,6-Diethylaniline in Sphingobium baderi DE-13.</title>
        <authorList>
            <person name="Cheng M."/>
            <person name="Meng Q."/>
            <person name="Yang Y."/>
            <person name="Chu C."/>
            <person name="Yan X."/>
            <person name="He J."/>
            <person name="Li S."/>
        </authorList>
    </citation>
    <scope>NUCLEOTIDE SEQUENCE [LARGE SCALE GENOMIC DNA]</scope>
    <source>
        <strain evidence="4 5">DE-13</strain>
    </source>
</reference>
<accession>A0A0S3F060</accession>
<proteinExistence type="predicted"/>
<dbReference type="InterPro" id="IPR007730">
    <property type="entry name" value="SPOR-like_dom"/>
</dbReference>
<dbReference type="Proteomes" id="UP000056968">
    <property type="component" value="Chromosome"/>
</dbReference>
<dbReference type="SUPFAM" id="SSF110997">
    <property type="entry name" value="Sporulation related repeat"/>
    <property type="match status" value="1"/>
</dbReference>
<feature type="chain" id="PRO_5006611815" description="SPOR domain-containing protein" evidence="2">
    <location>
        <begin position="23"/>
        <end position="329"/>
    </location>
</feature>
<evidence type="ECO:0000256" key="1">
    <source>
        <dbReference type="SAM" id="MobiDB-lite"/>
    </source>
</evidence>
<feature type="region of interest" description="Disordered" evidence="1">
    <location>
        <begin position="194"/>
        <end position="251"/>
    </location>
</feature>
<dbReference type="EMBL" id="CP013264">
    <property type="protein sequence ID" value="ALR21036.1"/>
    <property type="molecule type" value="Genomic_DNA"/>
</dbReference>
<evidence type="ECO:0000313" key="4">
    <source>
        <dbReference type="EMBL" id="ALR21036.1"/>
    </source>
</evidence>
<feature type="compositionally biased region" description="Low complexity" evidence="1">
    <location>
        <begin position="240"/>
        <end position="251"/>
    </location>
</feature>
<gene>
    <name evidence="4" type="ORF">ATN00_12740</name>
</gene>
<dbReference type="InterPro" id="IPR006597">
    <property type="entry name" value="Sel1-like"/>
</dbReference>
<dbReference type="PANTHER" id="PTHR45011">
    <property type="entry name" value="DAP3-BINDING CELL DEATH ENHANCER 1"/>
    <property type="match status" value="1"/>
</dbReference>
<dbReference type="RefSeq" id="WP_062065177.1">
    <property type="nucleotide sequence ID" value="NZ_CP013264.1"/>
</dbReference>
<name>A0A0S3F060_9SPHN</name>
<dbReference type="InterPro" id="IPR011990">
    <property type="entry name" value="TPR-like_helical_dom_sf"/>
</dbReference>
<evidence type="ECO:0000313" key="5">
    <source>
        <dbReference type="Proteomes" id="UP000056968"/>
    </source>
</evidence>
<dbReference type="Pfam" id="PF05036">
    <property type="entry name" value="SPOR"/>
    <property type="match status" value="1"/>
</dbReference>
<dbReference type="Gene3D" id="1.25.40.10">
    <property type="entry name" value="Tetratricopeptide repeat domain"/>
    <property type="match status" value="1"/>
</dbReference>
<evidence type="ECO:0000259" key="3">
    <source>
        <dbReference type="PROSITE" id="PS51724"/>
    </source>
</evidence>
<dbReference type="GO" id="GO:0042834">
    <property type="term" value="F:peptidoglycan binding"/>
    <property type="evidence" value="ECO:0007669"/>
    <property type="project" value="InterPro"/>
</dbReference>
<dbReference type="KEGG" id="sbd:ATN00_12740"/>
<organism evidence="4 5">
    <name type="scientific">Sphingobium baderi</name>
    <dbReference type="NCBI Taxonomy" id="1332080"/>
    <lineage>
        <taxon>Bacteria</taxon>
        <taxon>Pseudomonadati</taxon>
        <taxon>Pseudomonadota</taxon>
        <taxon>Alphaproteobacteria</taxon>
        <taxon>Sphingomonadales</taxon>
        <taxon>Sphingomonadaceae</taxon>
        <taxon>Sphingobium</taxon>
    </lineage>
</organism>
<dbReference type="SUPFAM" id="SSF81901">
    <property type="entry name" value="HCP-like"/>
    <property type="match status" value="1"/>
</dbReference>
<keyword evidence="2" id="KW-0732">Signal</keyword>
<dbReference type="STRING" id="1332080.ATN00_12740"/>
<keyword evidence="5" id="KW-1185">Reference proteome</keyword>
<dbReference type="AlphaFoldDB" id="A0A0S3F060"/>
<evidence type="ECO:0000256" key="2">
    <source>
        <dbReference type="SAM" id="SignalP"/>
    </source>
</evidence>
<sequence>MNNFRGALIAIATLSLSQPLLADVKLGVDAWQQGDYAKAVAEWRALAEGGDPDAQFNMGQAYKLGRGVSSDLDAAIQWYRKAAAQGHMRAEDNLGLSLFQKGDRAAAMPYLERAASRGDSRAQYIYATALFNGDLVKKDWVGAYALMTRASAAGLSQANTSLQQMNKYISDEQREQAKALAAGMQQDKGALLASAPTRTESTGPATRPAPSPLRTAEIAPSTTPSRAEAPKTKAPPPPRQAAAPTALPARAASGPWRVQLGAFSADARARSMWSQLTGKVRGLSVYQPYYVAAGGITRLQAGPLGSSADAAQLCARIKSAGADCIAKKN</sequence>
<dbReference type="InterPro" id="IPR052748">
    <property type="entry name" value="ISR_Activator"/>
</dbReference>
<dbReference type="OrthoDB" id="112232at2"/>
<dbReference type="Pfam" id="PF13181">
    <property type="entry name" value="TPR_8"/>
    <property type="match status" value="1"/>
</dbReference>
<feature type="signal peptide" evidence="2">
    <location>
        <begin position="1"/>
        <end position="22"/>
    </location>
</feature>
<dbReference type="InterPro" id="IPR019734">
    <property type="entry name" value="TPR_rpt"/>
</dbReference>
<dbReference type="PANTHER" id="PTHR45011:SF1">
    <property type="entry name" value="DAP3-BINDING CELL DEATH ENHANCER 1"/>
    <property type="match status" value="1"/>
</dbReference>
<dbReference type="Pfam" id="PF08238">
    <property type="entry name" value="Sel1"/>
    <property type="match status" value="2"/>
</dbReference>